<sequence>MLPMAEHRFCARHMYVNWKKNGRHNGEELKQAFWSITKAPNERVYNQRLEALRGWNATAAEDIEKSPIRQYCRAFLSADERCDMIDNNMCEAFNGTLLKARKLPVISRKLNSSRRPFLNSNRCFPSEFSPSETLNNSNVSITTSRNSTKLRSSLSLKFLNIFGPGT</sequence>
<dbReference type="AlphaFoldDB" id="A0A1R3GVK0"/>
<gene>
    <name evidence="1" type="ORF">COLO4_33224</name>
</gene>
<proteinExistence type="predicted"/>
<organism evidence="1 2">
    <name type="scientific">Corchorus olitorius</name>
    <dbReference type="NCBI Taxonomy" id="93759"/>
    <lineage>
        <taxon>Eukaryota</taxon>
        <taxon>Viridiplantae</taxon>
        <taxon>Streptophyta</taxon>
        <taxon>Embryophyta</taxon>
        <taxon>Tracheophyta</taxon>
        <taxon>Spermatophyta</taxon>
        <taxon>Magnoliopsida</taxon>
        <taxon>eudicotyledons</taxon>
        <taxon>Gunneridae</taxon>
        <taxon>Pentapetalae</taxon>
        <taxon>rosids</taxon>
        <taxon>malvids</taxon>
        <taxon>Malvales</taxon>
        <taxon>Malvaceae</taxon>
        <taxon>Grewioideae</taxon>
        <taxon>Apeibeae</taxon>
        <taxon>Corchorus</taxon>
    </lineage>
</organism>
<reference evidence="2" key="1">
    <citation type="submission" date="2013-09" db="EMBL/GenBank/DDBJ databases">
        <title>Corchorus olitorius genome sequencing.</title>
        <authorList>
            <person name="Alam M."/>
            <person name="Haque M.S."/>
            <person name="Islam M.S."/>
            <person name="Emdad E.M."/>
            <person name="Islam M.M."/>
            <person name="Ahmed B."/>
            <person name="Halim A."/>
            <person name="Hossen Q.M.M."/>
            <person name="Hossain M.Z."/>
            <person name="Ahmed R."/>
            <person name="Khan M.M."/>
            <person name="Islam R."/>
            <person name="Rashid M.M."/>
            <person name="Khan S.A."/>
            <person name="Rahman M.S."/>
            <person name="Alam M."/>
            <person name="Yahiya A.S."/>
            <person name="Khan M.S."/>
            <person name="Azam M.S."/>
            <person name="Haque T."/>
            <person name="Lashkar M.Z.H."/>
            <person name="Akhand A.I."/>
            <person name="Morshed G."/>
            <person name="Roy S."/>
            <person name="Uddin K.S."/>
            <person name="Rabeya T."/>
            <person name="Hossain A.S."/>
            <person name="Chowdhury A."/>
            <person name="Snigdha A.R."/>
            <person name="Mortoza M.S."/>
            <person name="Matin S.A."/>
            <person name="Hoque S.M.E."/>
            <person name="Islam M.K."/>
            <person name="Roy D.K."/>
            <person name="Haider R."/>
            <person name="Moosa M.M."/>
            <person name="Elias S.M."/>
            <person name="Hasan A.M."/>
            <person name="Jahan S."/>
            <person name="Shafiuddin M."/>
            <person name="Mahmood N."/>
            <person name="Shommy N.S."/>
        </authorList>
    </citation>
    <scope>NUCLEOTIDE SEQUENCE [LARGE SCALE GENOMIC DNA]</scope>
    <source>
        <strain evidence="2">cv. O-4</strain>
    </source>
</reference>
<dbReference type="PANTHER" id="PTHR31973:SF187">
    <property type="entry name" value="MUTATOR TRANSPOSASE MUDRA PROTEIN"/>
    <property type="match status" value="1"/>
</dbReference>
<protein>
    <recommendedName>
        <fullName evidence="3">MULE transposase domain-containing protein</fullName>
    </recommendedName>
</protein>
<name>A0A1R3GVK0_9ROSI</name>
<dbReference type="PANTHER" id="PTHR31973">
    <property type="entry name" value="POLYPROTEIN, PUTATIVE-RELATED"/>
    <property type="match status" value="1"/>
</dbReference>
<dbReference type="Proteomes" id="UP000187203">
    <property type="component" value="Unassembled WGS sequence"/>
</dbReference>
<evidence type="ECO:0008006" key="3">
    <source>
        <dbReference type="Google" id="ProtNLM"/>
    </source>
</evidence>
<evidence type="ECO:0000313" key="1">
    <source>
        <dbReference type="EMBL" id="OMO62086.1"/>
    </source>
</evidence>
<keyword evidence="2" id="KW-1185">Reference proteome</keyword>
<dbReference type="EMBL" id="AWUE01021478">
    <property type="protein sequence ID" value="OMO62086.1"/>
    <property type="molecule type" value="Genomic_DNA"/>
</dbReference>
<comment type="caution">
    <text evidence="1">The sequence shown here is derived from an EMBL/GenBank/DDBJ whole genome shotgun (WGS) entry which is preliminary data.</text>
</comment>
<evidence type="ECO:0000313" key="2">
    <source>
        <dbReference type="Proteomes" id="UP000187203"/>
    </source>
</evidence>
<accession>A0A1R3GVK0</accession>
<dbReference type="OrthoDB" id="1937322at2759"/>